<dbReference type="Pfam" id="PF00364">
    <property type="entry name" value="Biotin_lipoyl"/>
    <property type="match status" value="1"/>
</dbReference>
<dbReference type="Pfam" id="PF02786">
    <property type="entry name" value="CPSase_L_D2"/>
    <property type="match status" value="1"/>
</dbReference>
<evidence type="ECO:0000256" key="5">
    <source>
        <dbReference type="ARBA" id="ARBA00023267"/>
    </source>
</evidence>
<evidence type="ECO:0000259" key="8">
    <source>
        <dbReference type="PROSITE" id="PS50975"/>
    </source>
</evidence>
<evidence type="ECO:0000256" key="1">
    <source>
        <dbReference type="ARBA" id="ARBA00001953"/>
    </source>
</evidence>
<feature type="domain" description="ATP-grasp" evidence="8">
    <location>
        <begin position="113"/>
        <end position="315"/>
    </location>
</feature>
<dbReference type="SUPFAM" id="SSF52440">
    <property type="entry name" value="PreATP-grasp domain"/>
    <property type="match status" value="1"/>
</dbReference>
<dbReference type="Pfam" id="PF00289">
    <property type="entry name" value="Biotin_carb_N"/>
    <property type="match status" value="1"/>
</dbReference>
<dbReference type="InterPro" id="IPR011761">
    <property type="entry name" value="ATP-grasp"/>
</dbReference>
<dbReference type="RefSeq" id="WP_316414920.1">
    <property type="nucleotide sequence ID" value="NZ_AP027080.1"/>
</dbReference>
<dbReference type="PANTHER" id="PTHR18866:SF33">
    <property type="entry name" value="METHYLCROTONOYL-COA CARBOXYLASE SUBUNIT ALPHA, MITOCHONDRIAL-RELATED"/>
    <property type="match status" value="1"/>
</dbReference>
<dbReference type="Proteomes" id="UP001238179">
    <property type="component" value="Chromosome"/>
</dbReference>
<dbReference type="SMART" id="SM00878">
    <property type="entry name" value="Biotin_carb_C"/>
    <property type="match status" value="1"/>
</dbReference>
<evidence type="ECO:0000313" key="11">
    <source>
        <dbReference type="Proteomes" id="UP001238179"/>
    </source>
</evidence>
<dbReference type="GO" id="GO:0005524">
    <property type="term" value="F:ATP binding"/>
    <property type="evidence" value="ECO:0007669"/>
    <property type="project" value="UniProtKB-UniRule"/>
</dbReference>
<dbReference type="InterPro" id="IPR000089">
    <property type="entry name" value="Biotin_lipoyl"/>
</dbReference>
<evidence type="ECO:0000256" key="3">
    <source>
        <dbReference type="ARBA" id="ARBA00022741"/>
    </source>
</evidence>
<feature type="domain" description="Biotin carboxylation" evidence="9">
    <location>
        <begin position="1"/>
        <end position="449"/>
    </location>
</feature>
<accession>A0AA48H532</accession>
<feature type="domain" description="Lipoyl-binding" evidence="7">
    <location>
        <begin position="590"/>
        <end position="667"/>
    </location>
</feature>
<dbReference type="PANTHER" id="PTHR18866">
    <property type="entry name" value="CARBOXYLASE:PYRUVATE/ACETYL-COA/PROPIONYL-COA CARBOXYLASE"/>
    <property type="match status" value="1"/>
</dbReference>
<evidence type="ECO:0000256" key="6">
    <source>
        <dbReference type="PROSITE-ProRule" id="PRU00409"/>
    </source>
</evidence>
<dbReference type="InterPro" id="IPR016185">
    <property type="entry name" value="PreATP-grasp_dom_sf"/>
</dbReference>
<protein>
    <recommendedName>
        <fullName evidence="12">ATP-grasp domain-containing protein</fullName>
    </recommendedName>
</protein>
<dbReference type="InterPro" id="IPR011054">
    <property type="entry name" value="Rudment_hybrid_motif"/>
</dbReference>
<dbReference type="InterPro" id="IPR005482">
    <property type="entry name" value="Biotin_COase_C"/>
</dbReference>
<dbReference type="Gene3D" id="2.40.50.100">
    <property type="match status" value="1"/>
</dbReference>
<evidence type="ECO:0000259" key="9">
    <source>
        <dbReference type="PROSITE" id="PS50979"/>
    </source>
</evidence>
<proteinExistence type="predicted"/>
<dbReference type="SUPFAM" id="SSF56059">
    <property type="entry name" value="Glutathione synthetase ATP-binding domain-like"/>
    <property type="match status" value="1"/>
</dbReference>
<dbReference type="KEGG" id="msil:METEAL_11920"/>
<dbReference type="SUPFAM" id="SSF51230">
    <property type="entry name" value="Single hybrid motif"/>
    <property type="match status" value="1"/>
</dbReference>
<organism evidence="10 11">
    <name type="scientific">Mesoterricola silvestris</name>
    <dbReference type="NCBI Taxonomy" id="2927979"/>
    <lineage>
        <taxon>Bacteria</taxon>
        <taxon>Pseudomonadati</taxon>
        <taxon>Acidobacteriota</taxon>
        <taxon>Holophagae</taxon>
        <taxon>Holophagales</taxon>
        <taxon>Holophagaceae</taxon>
        <taxon>Mesoterricola</taxon>
    </lineage>
</organism>
<dbReference type="GO" id="GO:0046872">
    <property type="term" value="F:metal ion binding"/>
    <property type="evidence" value="ECO:0007669"/>
    <property type="project" value="InterPro"/>
</dbReference>
<dbReference type="PROSITE" id="PS50975">
    <property type="entry name" value="ATP_GRASP"/>
    <property type="match status" value="1"/>
</dbReference>
<dbReference type="InterPro" id="IPR005481">
    <property type="entry name" value="BC-like_N"/>
</dbReference>
<dbReference type="PROSITE" id="PS00867">
    <property type="entry name" value="CPSASE_2"/>
    <property type="match status" value="1"/>
</dbReference>
<dbReference type="AlphaFoldDB" id="A0AA48H532"/>
<evidence type="ECO:0000259" key="7">
    <source>
        <dbReference type="PROSITE" id="PS50968"/>
    </source>
</evidence>
<dbReference type="Gene3D" id="3.30.470.20">
    <property type="entry name" value="ATP-grasp fold, B domain"/>
    <property type="match status" value="1"/>
</dbReference>
<dbReference type="PROSITE" id="PS50968">
    <property type="entry name" value="BIOTINYL_LIPOYL"/>
    <property type="match status" value="1"/>
</dbReference>
<keyword evidence="3 6" id="KW-0547">Nucleotide-binding</keyword>
<reference evidence="11" key="1">
    <citation type="journal article" date="2023" name="Int. J. Syst. Evol. Microbiol.">
        <title>Mesoterricola silvestris gen. nov., sp. nov., Mesoterricola sediminis sp. nov., Geothrix oryzae sp. nov., Geothrix edaphica sp. nov., Geothrix rubra sp. nov., and Geothrix limicola sp. nov., six novel members of Acidobacteriota isolated from soils.</title>
        <authorList>
            <person name="Itoh H."/>
            <person name="Sugisawa Y."/>
            <person name="Mise K."/>
            <person name="Xu Z."/>
            <person name="Kuniyasu M."/>
            <person name="Ushijima N."/>
            <person name="Kawano K."/>
            <person name="Kobayashi E."/>
            <person name="Shiratori Y."/>
            <person name="Masuda Y."/>
            <person name="Senoo K."/>
        </authorList>
    </citation>
    <scope>NUCLEOTIDE SEQUENCE [LARGE SCALE GENOMIC DNA]</scope>
    <source>
        <strain evidence="11">W79</strain>
    </source>
</reference>
<dbReference type="EMBL" id="AP027080">
    <property type="protein sequence ID" value="BDU72018.1"/>
    <property type="molecule type" value="Genomic_DNA"/>
</dbReference>
<dbReference type="CDD" id="cd06850">
    <property type="entry name" value="biotinyl_domain"/>
    <property type="match status" value="1"/>
</dbReference>
<dbReference type="SUPFAM" id="SSF51246">
    <property type="entry name" value="Rudiment single hybrid motif"/>
    <property type="match status" value="1"/>
</dbReference>
<sequence>MRRLLIANRGEIARRILRAGRARGYEVGVVSTPADAGSPVRREADAVLEVGGFLDGPAIVEAARNWGARLLHPGYGYLSENAAFARAVEEAGIRFVGPTPESMLALGGKEAAKAVARACGVPVLEALLSWELAALPSGEWVDALAARGIRAPFLVKASGGGGGRGMRVVEDPAALPEALRRASLEAQASFGDGTVFVERYLVSPRHLEIQVFGDGRGGGVFLGERECSLQRRHQKVLEEAPSSVADPALREAMGRAALALVRHTAYRGAGTVEFLLDAAGAFHFLEVNTRLQVEHPVTEGVYGVDLVLAQLDLAEGVWPGALGDPAASALPEPAGVALEARVLAEDPRNGFLPTPGPLKVYVEPEGPGIRVDSGVAQGGSVDPGFDSMIAKVVAWGPDRAAAAARLSEALEAFTVLGCVTNLPFLQAVARSGDFLAGRESTSWIQEHLAELNGPLMPESCLAFFRSRAFREALSLALRGAGAPAPGPAARFMAQAACPGLRVGAALEKEAFHLEGGPVQFTLRGPALRRMLEGPVLPGERGPALARALAAAGETDPALPFRACRLGGAALGVAVFGETLTLEDPSADLPRPRAEAPAGGDVAAPMAGRILECLVAPGDEVEQGQVMFVLESMKMQFEITAPRAGTVAEVCVEAGEILQGPETVAVLAKA</sequence>
<dbReference type="Pfam" id="PF02785">
    <property type="entry name" value="Biotin_carb_C"/>
    <property type="match status" value="1"/>
</dbReference>
<evidence type="ECO:0008006" key="12">
    <source>
        <dbReference type="Google" id="ProtNLM"/>
    </source>
</evidence>
<keyword evidence="4 6" id="KW-0067">ATP-binding</keyword>
<evidence type="ECO:0000313" key="10">
    <source>
        <dbReference type="EMBL" id="BDU72018.1"/>
    </source>
</evidence>
<dbReference type="InterPro" id="IPR050856">
    <property type="entry name" value="Biotin_carboxylase_complex"/>
</dbReference>
<gene>
    <name evidence="10" type="ORF">METEAL_11920</name>
</gene>
<dbReference type="InterPro" id="IPR011764">
    <property type="entry name" value="Biotin_carboxylation_dom"/>
</dbReference>
<dbReference type="PROSITE" id="PS50979">
    <property type="entry name" value="BC"/>
    <property type="match status" value="1"/>
</dbReference>
<keyword evidence="11" id="KW-1185">Reference proteome</keyword>
<dbReference type="InterPro" id="IPR011053">
    <property type="entry name" value="Single_hybrid_motif"/>
</dbReference>
<evidence type="ECO:0000256" key="2">
    <source>
        <dbReference type="ARBA" id="ARBA00022598"/>
    </source>
</evidence>
<dbReference type="GO" id="GO:0004485">
    <property type="term" value="F:methylcrotonoyl-CoA carboxylase activity"/>
    <property type="evidence" value="ECO:0007669"/>
    <property type="project" value="TreeGrafter"/>
</dbReference>
<keyword evidence="2" id="KW-0436">Ligase</keyword>
<keyword evidence="5" id="KW-0092">Biotin</keyword>
<evidence type="ECO:0000256" key="4">
    <source>
        <dbReference type="ARBA" id="ARBA00022840"/>
    </source>
</evidence>
<comment type="cofactor">
    <cofactor evidence="1">
        <name>biotin</name>
        <dbReference type="ChEBI" id="CHEBI:57586"/>
    </cofactor>
</comment>
<dbReference type="InterPro" id="IPR005479">
    <property type="entry name" value="CPAse_ATP-bd"/>
</dbReference>
<name>A0AA48H532_9BACT</name>